<proteinExistence type="inferred from homology"/>
<comment type="subcellular location">
    <subcellularLocation>
        <location evidence="1 7">Cell outer membrane</location>
        <topology evidence="1 7">Multi-pass membrane protein</topology>
    </subcellularLocation>
</comment>
<dbReference type="InterPro" id="IPR036942">
    <property type="entry name" value="Beta-barrel_TonB_sf"/>
</dbReference>
<dbReference type="PANTHER" id="PTHR32552:SF74">
    <property type="entry name" value="HYDROXAMATE SIDEROPHORE RECEPTOR FHUE"/>
    <property type="match status" value="1"/>
</dbReference>
<comment type="caution">
    <text evidence="10">The sequence shown here is derived from an EMBL/GenBank/DDBJ whole genome shotgun (WGS) entry which is preliminary data.</text>
</comment>
<evidence type="ECO:0000256" key="3">
    <source>
        <dbReference type="ARBA" id="ARBA00022452"/>
    </source>
</evidence>
<reference evidence="11" key="1">
    <citation type="submission" date="2023-07" db="EMBL/GenBank/DDBJ databases">
        <title>Genome sequence of Stenotrophomonas sp. Alg010 isolated from Sargassum waste.</title>
        <authorList>
            <person name="Mohapatra"/>
            <person name="B.R."/>
        </authorList>
    </citation>
    <scope>NUCLEOTIDE SEQUENCE [LARGE SCALE GENOMIC DNA]</scope>
    <source>
        <strain evidence="11">Alg010</strain>
    </source>
</reference>
<sequence>MLSVPVRFPLLFPRRLPLPHALAQGLLVLALGSGTAAAQSTQDEDKAKPAPASQTLQTVQVTANLLGTITEGSGAYTPGTIATATRLVLTPRQTPQTISVITRAEMDDFGLHGIDDVMRVTPGISIVTYDSERTEYYARGFAVQNFQYDGIPMSRDSAYSAGNTLSDTAIYDRIEVLKGATGLLTGMGDPGATINLVRKKPGKDFAGSATLGVGRWDDYRAEIDVGGPLAADGRVRGRAVGAWQDKHSNLDYYQRTSKVGYAVLEADLGERTLLTVGGDAMDSDPKGSTWGGIPLLDSAGNFNDMPRSFNNGTRWSGWRQYVRTGFATLEHTFDND</sequence>
<dbReference type="Gene3D" id="2.40.170.20">
    <property type="entry name" value="TonB-dependent receptor, beta-barrel domain"/>
    <property type="match status" value="1"/>
</dbReference>
<keyword evidence="11" id="KW-1185">Reference proteome</keyword>
<keyword evidence="6 7" id="KW-0998">Cell outer membrane</keyword>
<evidence type="ECO:0000256" key="8">
    <source>
        <dbReference type="SAM" id="SignalP"/>
    </source>
</evidence>
<dbReference type="InterPro" id="IPR012910">
    <property type="entry name" value="Plug_dom"/>
</dbReference>
<keyword evidence="2 7" id="KW-0813">Transport</keyword>
<keyword evidence="3 7" id="KW-1134">Transmembrane beta strand</keyword>
<name>A0ABQ6QGP0_9GAMM</name>
<dbReference type="PANTHER" id="PTHR32552">
    <property type="entry name" value="FERRICHROME IRON RECEPTOR-RELATED"/>
    <property type="match status" value="1"/>
</dbReference>
<feature type="signal peptide" evidence="8">
    <location>
        <begin position="1"/>
        <end position="38"/>
    </location>
</feature>
<dbReference type="InterPro" id="IPR037066">
    <property type="entry name" value="Plug_dom_sf"/>
</dbReference>
<keyword evidence="5 7" id="KW-0472">Membrane</keyword>
<comment type="similarity">
    <text evidence="7">Belongs to the TonB-dependent receptor family.</text>
</comment>
<evidence type="ECO:0000256" key="6">
    <source>
        <dbReference type="ARBA" id="ARBA00023237"/>
    </source>
</evidence>
<gene>
    <name evidence="10" type="ORF">STENOSP10_34470</name>
</gene>
<evidence type="ECO:0000256" key="7">
    <source>
        <dbReference type="PROSITE-ProRule" id="PRU01360"/>
    </source>
</evidence>
<dbReference type="EMBL" id="BTRJ01000046">
    <property type="protein sequence ID" value="GMR29225.1"/>
    <property type="molecule type" value="Genomic_DNA"/>
</dbReference>
<evidence type="ECO:0000256" key="4">
    <source>
        <dbReference type="ARBA" id="ARBA00022692"/>
    </source>
</evidence>
<dbReference type="Pfam" id="PF07715">
    <property type="entry name" value="Plug"/>
    <property type="match status" value="1"/>
</dbReference>
<dbReference type="Gene3D" id="2.170.130.10">
    <property type="entry name" value="TonB-dependent receptor, plug domain"/>
    <property type="match status" value="1"/>
</dbReference>
<evidence type="ECO:0000256" key="1">
    <source>
        <dbReference type="ARBA" id="ARBA00004571"/>
    </source>
</evidence>
<evidence type="ECO:0000256" key="2">
    <source>
        <dbReference type="ARBA" id="ARBA00022448"/>
    </source>
</evidence>
<feature type="domain" description="TonB-dependent receptor plug" evidence="9">
    <location>
        <begin position="91"/>
        <end position="192"/>
    </location>
</feature>
<feature type="chain" id="PRO_5045119938" description="TonB-dependent receptor plug domain-containing protein" evidence="8">
    <location>
        <begin position="39"/>
        <end position="336"/>
    </location>
</feature>
<dbReference type="Proteomes" id="UP001306668">
    <property type="component" value="Unassembled WGS sequence"/>
</dbReference>
<keyword evidence="8" id="KW-0732">Signal</keyword>
<protein>
    <recommendedName>
        <fullName evidence="9">TonB-dependent receptor plug domain-containing protein</fullName>
    </recommendedName>
</protein>
<dbReference type="SUPFAM" id="SSF56935">
    <property type="entry name" value="Porins"/>
    <property type="match status" value="1"/>
</dbReference>
<dbReference type="InterPro" id="IPR039426">
    <property type="entry name" value="TonB-dep_rcpt-like"/>
</dbReference>
<keyword evidence="4 7" id="KW-0812">Transmembrane</keyword>
<dbReference type="PROSITE" id="PS52016">
    <property type="entry name" value="TONB_DEPENDENT_REC_3"/>
    <property type="match status" value="1"/>
</dbReference>
<evidence type="ECO:0000313" key="10">
    <source>
        <dbReference type="EMBL" id="GMR29225.1"/>
    </source>
</evidence>
<organism evidence="10 11">
    <name type="scientific">Stenotrophomonas sepilia</name>
    <dbReference type="NCBI Taxonomy" id="2860290"/>
    <lineage>
        <taxon>Bacteria</taxon>
        <taxon>Pseudomonadati</taxon>
        <taxon>Pseudomonadota</taxon>
        <taxon>Gammaproteobacteria</taxon>
        <taxon>Lysobacterales</taxon>
        <taxon>Lysobacteraceae</taxon>
        <taxon>Stenotrophomonas</taxon>
        <taxon>Stenotrophomonas maltophilia group</taxon>
    </lineage>
</organism>
<accession>A0ABQ6QGP0</accession>
<evidence type="ECO:0000256" key="5">
    <source>
        <dbReference type="ARBA" id="ARBA00023136"/>
    </source>
</evidence>
<evidence type="ECO:0000313" key="11">
    <source>
        <dbReference type="Proteomes" id="UP001306668"/>
    </source>
</evidence>
<evidence type="ECO:0000259" key="9">
    <source>
        <dbReference type="Pfam" id="PF07715"/>
    </source>
</evidence>